<reference evidence="2" key="1">
    <citation type="submission" date="2016-10" db="EMBL/GenBank/DDBJ databases">
        <authorList>
            <person name="Varghese N."/>
            <person name="Submissions S."/>
        </authorList>
    </citation>
    <scope>NUCLEOTIDE SEQUENCE [LARGE SCALE GENOMIC DNA]</scope>
    <source>
        <strain evidence="2">CGMCC 1.6474</strain>
    </source>
</reference>
<dbReference type="Proteomes" id="UP000198804">
    <property type="component" value="Unassembled WGS sequence"/>
</dbReference>
<dbReference type="AlphaFoldDB" id="A0A1I4MHJ1"/>
<accession>A0A1I4MHJ1</accession>
<name>A0A1I4MHJ1_9HYPH</name>
<keyword evidence="2" id="KW-1185">Reference proteome</keyword>
<evidence type="ECO:0000313" key="1">
    <source>
        <dbReference type="EMBL" id="SFM02741.1"/>
    </source>
</evidence>
<organism evidence="1 2">
    <name type="scientific">Methylorubrum salsuginis</name>
    <dbReference type="NCBI Taxonomy" id="414703"/>
    <lineage>
        <taxon>Bacteria</taxon>
        <taxon>Pseudomonadati</taxon>
        <taxon>Pseudomonadota</taxon>
        <taxon>Alphaproteobacteria</taxon>
        <taxon>Hyphomicrobiales</taxon>
        <taxon>Methylobacteriaceae</taxon>
        <taxon>Methylorubrum</taxon>
    </lineage>
</organism>
<gene>
    <name evidence="1" type="ORF">SAMN04488125_1396</name>
</gene>
<dbReference type="EMBL" id="FOSV01000039">
    <property type="protein sequence ID" value="SFM02741.1"/>
    <property type="molecule type" value="Genomic_DNA"/>
</dbReference>
<dbReference type="RefSeq" id="WP_091951910.1">
    <property type="nucleotide sequence ID" value="NZ_FOSV01000039.1"/>
</dbReference>
<evidence type="ECO:0000313" key="2">
    <source>
        <dbReference type="Proteomes" id="UP000198804"/>
    </source>
</evidence>
<dbReference type="STRING" id="414703.SAMN04488125_1396"/>
<proteinExistence type="predicted"/>
<sequence length="139" mass="14707">MPAFILRTATVTILRSVQPGTRIGGKAEVAVKALGTGIDASDDGSLVEYRLDCAEIDAVLHLVGLADSDWENGDLDGEGEVYEALEAARETLNEALDEAHEGELDGLAAARDHDRAYGDDTPTYDSLVVNDAGEILGIH</sequence>
<protein>
    <submittedName>
        <fullName evidence="1">Uncharacterized protein</fullName>
    </submittedName>
</protein>